<feature type="domain" description="BPL/LPL catalytic" evidence="3">
    <location>
        <begin position="75"/>
        <end position="261"/>
    </location>
</feature>
<dbReference type="InterPro" id="IPR036390">
    <property type="entry name" value="WH_DNA-bd_sf"/>
</dbReference>
<keyword evidence="2" id="KW-0804">Transcription</keyword>
<dbReference type="GO" id="GO:0005737">
    <property type="term" value="C:cytoplasm"/>
    <property type="evidence" value="ECO:0007669"/>
    <property type="project" value="TreeGrafter"/>
</dbReference>
<dbReference type="HAMAP" id="MF_00978">
    <property type="entry name" value="Bifunct_BirA"/>
    <property type="match status" value="1"/>
</dbReference>
<dbReference type="Pfam" id="PF03099">
    <property type="entry name" value="BPL_LplA_LipB"/>
    <property type="match status" value="1"/>
</dbReference>
<dbReference type="Gene3D" id="1.10.10.10">
    <property type="entry name" value="Winged helix-like DNA-binding domain superfamily/Winged helix DNA-binding domain"/>
    <property type="match status" value="1"/>
</dbReference>
<dbReference type="InterPro" id="IPR004408">
    <property type="entry name" value="Biotin_CoA_COase_ligase"/>
</dbReference>
<feature type="DNA-binding region" description="H-T-H motif" evidence="2">
    <location>
        <begin position="18"/>
        <end position="37"/>
    </location>
</feature>
<sequence>MTIGDLIRLLSDGEFHSGEQLGERLGVSRTAVWKQLKKLEALDIPLEAVKGQGYRLSTPLELLDGGVIVAELARGGRQHLTRLFIEETLPSSNQFIRQRFEQGAGHGEVCLVEQQSEGRGRRGRSWTTPWGHALMLSIGWRFESGVIALEGLSLAVGVVLARVLERHGVAPKLKWPNDVLLESTEGRLGKLAGILVEISGDAAGPCEVVIGMGINVSLPTAFRDKIEQPVTAVHDQAPGLSRNHLAAELLEELLPLLATYETHGFAAWQDEWNARHAFSGCDVDIHRGDQSYMAVAESVDESGNLWIRREGGRERLAGGEISVRAHS</sequence>
<feature type="binding site" evidence="2">
    <location>
        <begin position="91"/>
        <end position="93"/>
    </location>
    <ligand>
        <name>biotin</name>
        <dbReference type="ChEBI" id="CHEBI:57586"/>
    </ligand>
</feature>
<accession>A0A2N7U1B7</accession>
<dbReference type="Gene3D" id="2.30.30.100">
    <property type="match status" value="1"/>
</dbReference>
<dbReference type="CDD" id="cd16442">
    <property type="entry name" value="BPL"/>
    <property type="match status" value="1"/>
</dbReference>
<keyword evidence="1 2" id="KW-0436">Ligase</keyword>
<name>A0A2N7U1B7_9GAMM</name>
<dbReference type="Proteomes" id="UP000235803">
    <property type="component" value="Unassembled WGS sequence"/>
</dbReference>
<dbReference type="NCBIfam" id="TIGR00121">
    <property type="entry name" value="birA_ligase"/>
    <property type="match status" value="1"/>
</dbReference>
<dbReference type="GO" id="GO:0006355">
    <property type="term" value="P:regulation of DNA-templated transcription"/>
    <property type="evidence" value="ECO:0007669"/>
    <property type="project" value="UniProtKB-UniRule"/>
</dbReference>
<evidence type="ECO:0000259" key="3">
    <source>
        <dbReference type="PROSITE" id="PS51733"/>
    </source>
</evidence>
<organism evidence="4 5">
    <name type="scientific">Billgrantia endophytica</name>
    <dbReference type="NCBI Taxonomy" id="2033802"/>
    <lineage>
        <taxon>Bacteria</taxon>
        <taxon>Pseudomonadati</taxon>
        <taxon>Pseudomonadota</taxon>
        <taxon>Gammaproteobacteria</taxon>
        <taxon>Oceanospirillales</taxon>
        <taxon>Halomonadaceae</taxon>
        <taxon>Billgrantia</taxon>
    </lineage>
</organism>
<protein>
    <recommendedName>
        <fullName evidence="2">Bifunctional ligase/repressor BirA</fullName>
    </recommendedName>
    <alternativeName>
        <fullName evidence="2">Biotin operon repressor</fullName>
    </alternativeName>
    <alternativeName>
        <fullName evidence="2">Biotin--[acetyl-CoA-carboxylase] ligase</fullName>
        <ecNumber evidence="2">6.3.4.15</ecNumber>
    </alternativeName>
    <alternativeName>
        <fullName evidence="2">Biotin--protein ligase</fullName>
    </alternativeName>
    <alternativeName>
        <fullName evidence="2">Biotin-[acetyl-CoA carboxylase] synthetase</fullName>
    </alternativeName>
</protein>
<keyword evidence="2" id="KW-0067">ATP-binding</keyword>
<comment type="similarity">
    <text evidence="2">Belongs to the biotin--protein ligase family.</text>
</comment>
<comment type="caution">
    <text evidence="2">Lacks conserved residue(s) required for the propagation of feature annotation.</text>
</comment>
<evidence type="ECO:0000313" key="4">
    <source>
        <dbReference type="EMBL" id="PMR74220.1"/>
    </source>
</evidence>
<dbReference type="PANTHER" id="PTHR12835">
    <property type="entry name" value="BIOTIN PROTEIN LIGASE"/>
    <property type="match status" value="1"/>
</dbReference>
<dbReference type="SUPFAM" id="SSF55681">
    <property type="entry name" value="Class II aaRS and biotin synthetases"/>
    <property type="match status" value="1"/>
</dbReference>
<dbReference type="InterPro" id="IPR004143">
    <property type="entry name" value="BPL_LPL_catalytic"/>
</dbReference>
<evidence type="ECO:0000313" key="5">
    <source>
        <dbReference type="Proteomes" id="UP000235803"/>
    </source>
</evidence>
<proteinExistence type="inferred from homology"/>
<dbReference type="InterPro" id="IPR008988">
    <property type="entry name" value="Transcriptional_repressor_C"/>
</dbReference>
<keyword evidence="2" id="KW-0805">Transcription regulation</keyword>
<dbReference type="RefSeq" id="WP_102653871.1">
    <property type="nucleotide sequence ID" value="NZ_PNRF01000028.1"/>
</dbReference>
<dbReference type="EMBL" id="PNRF01000028">
    <property type="protein sequence ID" value="PMR74220.1"/>
    <property type="molecule type" value="Genomic_DNA"/>
</dbReference>
<comment type="function">
    <text evidence="2">Acts both as a biotin--[acetyl-CoA-carboxylase] ligase and a biotin-operon repressor. In the presence of ATP, BirA activates biotin to form the BirA-biotinyl-5'-adenylate (BirA-bio-5'-AMP or holoBirA) complex. HoloBirA can either transfer the biotinyl moiety to the biotin carboxyl carrier protein (BCCP) subunit of acetyl-CoA carboxylase, or bind to the biotin operator site and inhibit transcription of the operon.</text>
</comment>
<reference evidence="4 5" key="1">
    <citation type="submission" date="2018-01" db="EMBL/GenBank/DDBJ databases">
        <title>Halomonas endophytica sp. nov., isolated from storage liquid in the stems of Populus euphratica.</title>
        <authorList>
            <person name="Chen C."/>
        </authorList>
    </citation>
    <scope>NUCLEOTIDE SEQUENCE [LARGE SCALE GENOMIC DNA]</scope>
    <source>
        <strain evidence="4 5">MC28</strain>
    </source>
</reference>
<keyword evidence="2" id="KW-0238">DNA-binding</keyword>
<dbReference type="PANTHER" id="PTHR12835:SF5">
    <property type="entry name" value="BIOTIN--PROTEIN LIGASE"/>
    <property type="match status" value="1"/>
</dbReference>
<dbReference type="AlphaFoldDB" id="A0A2N7U1B7"/>
<dbReference type="EC" id="6.3.4.15" evidence="2"/>
<keyword evidence="2" id="KW-0678">Repressor</keyword>
<dbReference type="InterPro" id="IPR011991">
    <property type="entry name" value="ArsR-like_HTH"/>
</dbReference>
<gene>
    <name evidence="2" type="primary">birA</name>
    <name evidence="4" type="ORF">C1H69_13195</name>
</gene>
<dbReference type="Gene3D" id="3.30.930.10">
    <property type="entry name" value="Bira Bifunctional Protein, Domain 2"/>
    <property type="match status" value="1"/>
</dbReference>
<keyword evidence="2" id="KW-0547">Nucleotide-binding</keyword>
<keyword evidence="5" id="KW-1185">Reference proteome</keyword>
<dbReference type="InterPro" id="IPR036388">
    <property type="entry name" value="WH-like_DNA-bd_sf"/>
</dbReference>
<feature type="binding site" evidence="2">
    <location>
        <begin position="119"/>
        <end position="121"/>
    </location>
    <ligand>
        <name>biotin</name>
        <dbReference type="ChEBI" id="CHEBI:57586"/>
    </ligand>
</feature>
<dbReference type="SUPFAM" id="SSF46785">
    <property type="entry name" value="Winged helix' DNA-binding domain"/>
    <property type="match status" value="1"/>
</dbReference>
<dbReference type="GO" id="GO:0003677">
    <property type="term" value="F:DNA binding"/>
    <property type="evidence" value="ECO:0007669"/>
    <property type="project" value="UniProtKB-UniRule"/>
</dbReference>
<dbReference type="CDD" id="cd00090">
    <property type="entry name" value="HTH_ARSR"/>
    <property type="match status" value="1"/>
</dbReference>
<dbReference type="GO" id="GO:0004077">
    <property type="term" value="F:biotin--[biotin carboxyl-carrier protein] ligase activity"/>
    <property type="evidence" value="ECO:0007669"/>
    <property type="project" value="UniProtKB-UniRule"/>
</dbReference>
<comment type="caution">
    <text evidence="4">The sequence shown here is derived from an EMBL/GenBank/DDBJ whole genome shotgun (WGS) entry which is preliminary data.</text>
</comment>
<dbReference type="InterPro" id="IPR030855">
    <property type="entry name" value="Bifunct_BirA"/>
</dbReference>
<evidence type="ECO:0000256" key="1">
    <source>
        <dbReference type="ARBA" id="ARBA00022598"/>
    </source>
</evidence>
<evidence type="ECO:0000256" key="2">
    <source>
        <dbReference type="HAMAP-Rule" id="MF_00978"/>
    </source>
</evidence>
<dbReference type="SUPFAM" id="SSF50037">
    <property type="entry name" value="C-terminal domain of transcriptional repressors"/>
    <property type="match status" value="1"/>
</dbReference>
<dbReference type="InterPro" id="IPR045864">
    <property type="entry name" value="aa-tRNA-synth_II/BPL/LPL"/>
</dbReference>
<comment type="catalytic activity">
    <reaction evidence="2">
        <text>biotin + L-lysyl-[protein] + ATP = N(6)-biotinyl-L-lysyl-[protein] + AMP + diphosphate + H(+)</text>
        <dbReference type="Rhea" id="RHEA:11756"/>
        <dbReference type="Rhea" id="RHEA-COMP:9752"/>
        <dbReference type="Rhea" id="RHEA-COMP:10505"/>
        <dbReference type="ChEBI" id="CHEBI:15378"/>
        <dbReference type="ChEBI" id="CHEBI:29969"/>
        <dbReference type="ChEBI" id="CHEBI:30616"/>
        <dbReference type="ChEBI" id="CHEBI:33019"/>
        <dbReference type="ChEBI" id="CHEBI:57586"/>
        <dbReference type="ChEBI" id="CHEBI:83144"/>
        <dbReference type="ChEBI" id="CHEBI:456215"/>
        <dbReference type="EC" id="6.3.4.15"/>
    </reaction>
</comment>
<feature type="binding site" evidence="2">
    <location>
        <position position="115"/>
    </location>
    <ligand>
        <name>biotin</name>
        <dbReference type="ChEBI" id="CHEBI:57586"/>
    </ligand>
</feature>
<keyword evidence="2" id="KW-0092">Biotin</keyword>
<dbReference type="GO" id="GO:0005524">
    <property type="term" value="F:ATP binding"/>
    <property type="evidence" value="ECO:0007669"/>
    <property type="project" value="UniProtKB-UniRule"/>
</dbReference>
<dbReference type="OrthoDB" id="9807064at2"/>
<dbReference type="Pfam" id="PF08279">
    <property type="entry name" value="HTH_11"/>
    <property type="match status" value="1"/>
</dbReference>
<dbReference type="InterPro" id="IPR013196">
    <property type="entry name" value="HTH_11"/>
</dbReference>
<dbReference type="PROSITE" id="PS51733">
    <property type="entry name" value="BPL_LPL_CATALYTIC"/>
    <property type="match status" value="1"/>
</dbReference>